<dbReference type="Proteomes" id="UP000030146">
    <property type="component" value="Unassembled WGS sequence"/>
</dbReference>
<organism evidence="2 3">
    <name type="scientific">Porphyromonas gulae</name>
    <dbReference type="NCBI Taxonomy" id="111105"/>
    <lineage>
        <taxon>Bacteria</taxon>
        <taxon>Pseudomonadati</taxon>
        <taxon>Bacteroidota</taxon>
        <taxon>Bacteroidia</taxon>
        <taxon>Bacteroidales</taxon>
        <taxon>Porphyromonadaceae</taxon>
        <taxon>Porphyromonas</taxon>
    </lineage>
</organism>
<protein>
    <submittedName>
        <fullName evidence="2">Uncharacterized protein</fullName>
    </submittedName>
</protein>
<evidence type="ECO:0000313" key="3">
    <source>
        <dbReference type="Proteomes" id="UP000030146"/>
    </source>
</evidence>
<feature type="transmembrane region" description="Helical" evidence="1">
    <location>
        <begin position="65"/>
        <end position="83"/>
    </location>
</feature>
<name>A0A0A2FAZ7_9PORP</name>
<dbReference type="RefSeq" id="WP_036865126.1">
    <property type="nucleotide sequence ID" value="NZ_JRAK01000125.1"/>
</dbReference>
<reference evidence="2 3" key="1">
    <citation type="submission" date="2014-08" db="EMBL/GenBank/DDBJ databases">
        <title>Porphyromonas gulae strain:COT-052_OH3439 Genome sequencing.</title>
        <authorList>
            <person name="Wallis C."/>
            <person name="Deusch O."/>
            <person name="O'Flynn C."/>
            <person name="Davis I."/>
            <person name="Jospin G."/>
            <person name="Darling A.E."/>
            <person name="Coil D.A."/>
            <person name="Alexiev A."/>
            <person name="Horsfall A."/>
            <person name="Kirkwood N."/>
            <person name="Harris S."/>
            <person name="Eisen J.A."/>
        </authorList>
    </citation>
    <scope>NUCLEOTIDE SEQUENCE [LARGE SCALE GENOMIC DNA]</scope>
    <source>
        <strain evidence="3">COT-052 OH3439</strain>
    </source>
</reference>
<keyword evidence="1" id="KW-0472">Membrane</keyword>
<keyword evidence="3" id="KW-1185">Reference proteome</keyword>
<evidence type="ECO:0000313" key="2">
    <source>
        <dbReference type="EMBL" id="KGN85579.1"/>
    </source>
</evidence>
<keyword evidence="1" id="KW-1133">Transmembrane helix</keyword>
<keyword evidence="1" id="KW-0812">Transmembrane</keyword>
<feature type="transmembrane region" description="Helical" evidence="1">
    <location>
        <begin position="41"/>
        <end position="59"/>
    </location>
</feature>
<feature type="transmembrane region" description="Helical" evidence="1">
    <location>
        <begin position="90"/>
        <end position="110"/>
    </location>
</feature>
<dbReference type="AlphaFoldDB" id="A0A0A2FAZ7"/>
<accession>A0A0A2FAZ7</accession>
<evidence type="ECO:0000256" key="1">
    <source>
        <dbReference type="SAM" id="Phobius"/>
    </source>
</evidence>
<comment type="caution">
    <text evidence="2">The sequence shown here is derived from an EMBL/GenBank/DDBJ whole genome shotgun (WGS) entry which is preliminary data.</text>
</comment>
<dbReference type="EMBL" id="JRAK01000125">
    <property type="protein sequence ID" value="KGN85579.1"/>
    <property type="molecule type" value="Genomic_DNA"/>
</dbReference>
<sequence>MNTQLMNHDVHSPIFIRAKTTNDKPKTEPTKSSRSIDWRHIIELVLLLSVVAGAIYFISKLVTPQVVTVIGIFVGFLVLRFIVRTILRVTLTLLSILFWLAVLAAILLFVF</sequence>
<proteinExistence type="predicted"/>
<gene>
    <name evidence="2" type="ORF">HR15_09565</name>
</gene>